<dbReference type="PRINTS" id="PR00171">
    <property type="entry name" value="SUGRTRNSPORT"/>
</dbReference>
<dbReference type="FunFam" id="1.20.1250.20:FF:000043">
    <property type="entry name" value="sugar transporter ERD6-like 6"/>
    <property type="match status" value="1"/>
</dbReference>
<proteinExistence type="inferred from homology"/>
<evidence type="ECO:0000313" key="13">
    <source>
        <dbReference type="Proteomes" id="UP000237105"/>
    </source>
</evidence>
<dbReference type="PANTHER" id="PTHR48021">
    <property type="match status" value="1"/>
</dbReference>
<gene>
    <name evidence="12" type="ORF">PanWU01x14_124660</name>
</gene>
<evidence type="ECO:0000256" key="8">
    <source>
        <dbReference type="RuleBase" id="RU003346"/>
    </source>
</evidence>
<keyword evidence="5 10" id="KW-0812">Transmembrane</keyword>
<feature type="transmembrane region" description="Helical" evidence="10">
    <location>
        <begin position="269"/>
        <end position="286"/>
    </location>
</feature>
<dbReference type="Pfam" id="PF00083">
    <property type="entry name" value="Sugar_tr"/>
    <property type="match status" value="1"/>
</dbReference>
<evidence type="ECO:0000259" key="11">
    <source>
        <dbReference type="PROSITE" id="PS50850"/>
    </source>
</evidence>
<dbReference type="InterPro" id="IPR003663">
    <property type="entry name" value="Sugar/inositol_transpt"/>
</dbReference>
<dbReference type="EMBL" id="JXTB01000096">
    <property type="protein sequence ID" value="PON64397.1"/>
    <property type="molecule type" value="Genomic_DNA"/>
</dbReference>
<dbReference type="OrthoDB" id="4142200at2759"/>
<dbReference type="GO" id="GO:0051119">
    <property type="term" value="F:sugar transmembrane transporter activity"/>
    <property type="evidence" value="ECO:0007669"/>
    <property type="project" value="InterPro"/>
</dbReference>
<dbReference type="AlphaFoldDB" id="A0A2P5CTN4"/>
<dbReference type="CDD" id="cd17358">
    <property type="entry name" value="MFS_GLUT6_8_Class3_like"/>
    <property type="match status" value="1"/>
</dbReference>
<feature type="transmembrane region" description="Helical" evidence="10">
    <location>
        <begin position="37"/>
        <end position="59"/>
    </location>
</feature>
<protein>
    <submittedName>
        <fullName evidence="12">Sugar/inositol transporter</fullName>
    </submittedName>
</protein>
<dbReference type="InterPro" id="IPR005829">
    <property type="entry name" value="Sugar_transporter_CS"/>
</dbReference>
<keyword evidence="7 10" id="KW-0472">Membrane</keyword>
<feature type="transmembrane region" description="Helical" evidence="10">
    <location>
        <begin position="189"/>
        <end position="210"/>
    </location>
</feature>
<feature type="region of interest" description="Disordered" evidence="9">
    <location>
        <begin position="1"/>
        <end position="32"/>
    </location>
</feature>
<organism evidence="12 13">
    <name type="scientific">Parasponia andersonii</name>
    <name type="common">Sponia andersonii</name>
    <dbReference type="NCBI Taxonomy" id="3476"/>
    <lineage>
        <taxon>Eukaryota</taxon>
        <taxon>Viridiplantae</taxon>
        <taxon>Streptophyta</taxon>
        <taxon>Embryophyta</taxon>
        <taxon>Tracheophyta</taxon>
        <taxon>Spermatophyta</taxon>
        <taxon>Magnoliopsida</taxon>
        <taxon>eudicotyledons</taxon>
        <taxon>Gunneridae</taxon>
        <taxon>Pentapetalae</taxon>
        <taxon>rosids</taxon>
        <taxon>fabids</taxon>
        <taxon>Rosales</taxon>
        <taxon>Cannabaceae</taxon>
        <taxon>Parasponia</taxon>
    </lineage>
</organism>
<dbReference type="SUPFAM" id="SSF103473">
    <property type="entry name" value="MFS general substrate transporter"/>
    <property type="match status" value="1"/>
</dbReference>
<feature type="transmembrane region" description="Helical" evidence="10">
    <location>
        <begin position="437"/>
        <end position="455"/>
    </location>
</feature>
<dbReference type="InterPro" id="IPR050549">
    <property type="entry name" value="MFS_Trehalose_Transporter"/>
</dbReference>
<comment type="subcellular location">
    <subcellularLocation>
        <location evidence="1">Membrane</location>
        <topology evidence="1">Multi-pass membrane protein</topology>
    </subcellularLocation>
</comment>
<feature type="transmembrane region" description="Helical" evidence="10">
    <location>
        <begin position="113"/>
        <end position="130"/>
    </location>
</feature>
<feature type="compositionally biased region" description="Basic and acidic residues" evidence="9">
    <location>
        <begin position="15"/>
        <end position="30"/>
    </location>
</feature>
<evidence type="ECO:0000256" key="3">
    <source>
        <dbReference type="ARBA" id="ARBA00022448"/>
    </source>
</evidence>
<evidence type="ECO:0000256" key="4">
    <source>
        <dbReference type="ARBA" id="ARBA00022597"/>
    </source>
</evidence>
<evidence type="ECO:0000256" key="1">
    <source>
        <dbReference type="ARBA" id="ARBA00004141"/>
    </source>
</evidence>
<dbReference type="InterPro" id="IPR005828">
    <property type="entry name" value="MFS_sugar_transport-like"/>
</dbReference>
<evidence type="ECO:0000256" key="2">
    <source>
        <dbReference type="ARBA" id="ARBA00010992"/>
    </source>
</evidence>
<feature type="domain" description="Major facilitator superfamily (MFS) profile" evidence="11">
    <location>
        <begin position="37"/>
        <end position="459"/>
    </location>
</feature>
<feature type="transmembrane region" description="Helical" evidence="10">
    <location>
        <begin position="370"/>
        <end position="394"/>
    </location>
</feature>
<keyword evidence="13" id="KW-1185">Reference proteome</keyword>
<dbReference type="Proteomes" id="UP000237105">
    <property type="component" value="Unassembled WGS sequence"/>
</dbReference>
<name>A0A2P5CTN4_PARAD</name>
<dbReference type="PANTHER" id="PTHR48021:SF25">
    <property type="entry name" value="SUGAR TRANSPORTER ERD6-LIKE 5"/>
    <property type="match status" value="1"/>
</dbReference>
<keyword evidence="6 10" id="KW-1133">Transmembrane helix</keyword>
<dbReference type="InterPro" id="IPR036259">
    <property type="entry name" value="MFS_trans_sf"/>
</dbReference>
<dbReference type="GO" id="GO:0016020">
    <property type="term" value="C:membrane"/>
    <property type="evidence" value="ECO:0007669"/>
    <property type="project" value="UniProtKB-SubCell"/>
</dbReference>
<comment type="caution">
    <text evidence="12">The sequence shown here is derived from an EMBL/GenBank/DDBJ whole genome shotgun (WGS) entry which is preliminary data.</text>
</comment>
<feature type="transmembrane region" description="Helical" evidence="10">
    <location>
        <begin position="336"/>
        <end position="358"/>
    </location>
</feature>
<keyword evidence="4" id="KW-0762">Sugar transport</keyword>
<keyword evidence="3 8" id="KW-0813">Transport</keyword>
<accession>A0A2P5CTN4</accession>
<reference evidence="13" key="1">
    <citation type="submission" date="2016-06" db="EMBL/GenBank/DDBJ databases">
        <title>Parallel loss of symbiosis genes in relatives of nitrogen-fixing non-legume Parasponia.</title>
        <authorList>
            <person name="Van Velzen R."/>
            <person name="Holmer R."/>
            <person name="Bu F."/>
            <person name="Rutten L."/>
            <person name="Van Zeijl A."/>
            <person name="Liu W."/>
            <person name="Santuari L."/>
            <person name="Cao Q."/>
            <person name="Sharma T."/>
            <person name="Shen D."/>
            <person name="Roswanjaya Y."/>
            <person name="Wardhani T."/>
            <person name="Kalhor M.S."/>
            <person name="Jansen J."/>
            <person name="Van den Hoogen J."/>
            <person name="Gungor B."/>
            <person name="Hartog M."/>
            <person name="Hontelez J."/>
            <person name="Verver J."/>
            <person name="Yang W.-C."/>
            <person name="Schijlen E."/>
            <person name="Repin R."/>
            <person name="Schilthuizen M."/>
            <person name="Schranz E."/>
            <person name="Heidstra R."/>
            <person name="Miyata K."/>
            <person name="Fedorova E."/>
            <person name="Kohlen W."/>
            <person name="Bisseling T."/>
            <person name="Smit S."/>
            <person name="Geurts R."/>
        </authorList>
    </citation>
    <scope>NUCLEOTIDE SEQUENCE [LARGE SCALE GENOMIC DNA]</scope>
    <source>
        <strain evidence="13">cv. WU1-14</strain>
    </source>
</reference>
<dbReference type="InterPro" id="IPR020846">
    <property type="entry name" value="MFS_dom"/>
</dbReference>
<evidence type="ECO:0000313" key="12">
    <source>
        <dbReference type="EMBL" id="PON64397.1"/>
    </source>
</evidence>
<evidence type="ECO:0000256" key="6">
    <source>
        <dbReference type="ARBA" id="ARBA00022989"/>
    </source>
</evidence>
<evidence type="ECO:0000256" key="5">
    <source>
        <dbReference type="ARBA" id="ARBA00022692"/>
    </source>
</evidence>
<comment type="similarity">
    <text evidence="2 8">Belongs to the major facilitator superfamily. Sugar transporter (TC 2.A.1.1) family.</text>
</comment>
<evidence type="ECO:0000256" key="9">
    <source>
        <dbReference type="SAM" id="MobiDB-lite"/>
    </source>
</evidence>
<feature type="transmembrane region" description="Helical" evidence="10">
    <location>
        <begin position="306"/>
        <end position="327"/>
    </location>
</feature>
<evidence type="ECO:0000256" key="10">
    <source>
        <dbReference type="SAM" id="Phobius"/>
    </source>
</evidence>
<sequence length="475" mass="50748">MKERLLARSTVQEAKANDDDHDQTPQDEGHGSSATPVVLLSAMVALCGSISCGCIGGYSSPAQSGIMQDLGLSVADYSVFGSVVTIGGVIGGLVIGTLADLLGRRATMWFSEVLNTAGWLIIASGKNAWWLDLGRLLLGFGSVLNGYAVPVYIAEISPKNIRGRLTSANQLMTSLGISLMYFLGNAVSWRTLALIGVIPSLLHTLGLFFIPESPRWLAKIGKHKELETALQSLRGENADVSEEAAEIIDYTENFQQDSESIIDLFQWRYAYSLTVGLGLVVLQQFGGNGAVLFYSSSIFSKAGFSSSVGTISMAIIQLPAVALSVLVTDNWGRRPLLMISAAGSGLSCLLLGLSLLLLGFPDLRHFTPALVYIAIMGFSVAFVMGMSGLPWVIISEIFPINVKGSAGSLVVLTTSLCSWIVTYIFNFSMEWSSSGTFFIFGAIGGLTVLFVAKLVPETKGRSLEEIQASVSHFIP</sequence>
<dbReference type="InterPro" id="IPR044775">
    <property type="entry name" value="MFS_ERD6/Tret1-like"/>
</dbReference>
<dbReference type="PROSITE" id="PS50850">
    <property type="entry name" value="MFS"/>
    <property type="match status" value="1"/>
</dbReference>
<feature type="transmembrane region" description="Helical" evidence="10">
    <location>
        <begin position="79"/>
        <end position="101"/>
    </location>
</feature>
<dbReference type="Gene3D" id="1.20.1250.20">
    <property type="entry name" value="MFS general substrate transporter like domains"/>
    <property type="match status" value="1"/>
</dbReference>
<dbReference type="NCBIfam" id="TIGR00879">
    <property type="entry name" value="SP"/>
    <property type="match status" value="1"/>
</dbReference>
<evidence type="ECO:0000256" key="7">
    <source>
        <dbReference type="ARBA" id="ARBA00023136"/>
    </source>
</evidence>
<dbReference type="PROSITE" id="PS00216">
    <property type="entry name" value="SUGAR_TRANSPORT_1"/>
    <property type="match status" value="1"/>
</dbReference>
<feature type="transmembrane region" description="Helical" evidence="10">
    <location>
        <begin position="406"/>
        <end position="425"/>
    </location>
</feature>